<dbReference type="Gene3D" id="1.10.10.10">
    <property type="entry name" value="Winged helix-like DNA-binding domain superfamily/Winged helix DNA-binding domain"/>
    <property type="match status" value="1"/>
</dbReference>
<evidence type="ECO:0000259" key="4">
    <source>
        <dbReference type="PROSITE" id="PS50042"/>
    </source>
</evidence>
<dbReference type="FunFam" id="1.10.10.10:FF:000028">
    <property type="entry name" value="Fumarate/nitrate reduction transcriptional regulator Fnr"/>
    <property type="match status" value="1"/>
</dbReference>
<dbReference type="SMART" id="SM00100">
    <property type="entry name" value="cNMP"/>
    <property type="match status" value="1"/>
</dbReference>
<dbReference type="Pfam" id="PF13545">
    <property type="entry name" value="HTH_Crp_2"/>
    <property type="match status" value="1"/>
</dbReference>
<dbReference type="InterPro" id="IPR014710">
    <property type="entry name" value="RmlC-like_jellyroll"/>
</dbReference>
<keyword evidence="1" id="KW-0805">Transcription regulation</keyword>
<reference evidence="6 7" key="1">
    <citation type="submission" date="2020-08" db="EMBL/GenBank/DDBJ databases">
        <title>Aquariorum lacteus gen. nov., sp. nov., a new member of the family Comamonadaceae, isolated from freshwater aquarium.</title>
        <authorList>
            <person name="Chun S.-J."/>
        </authorList>
    </citation>
    <scope>NUCLEOTIDE SEQUENCE [LARGE SCALE GENOMIC DNA]</scope>
    <source>
        <strain evidence="6 7">SJAQ100</strain>
    </source>
</reference>
<dbReference type="InterPro" id="IPR000595">
    <property type="entry name" value="cNMP-bd_dom"/>
</dbReference>
<evidence type="ECO:0000256" key="2">
    <source>
        <dbReference type="ARBA" id="ARBA00023125"/>
    </source>
</evidence>
<dbReference type="InterPro" id="IPR050397">
    <property type="entry name" value="Env_Response_Regulators"/>
</dbReference>
<dbReference type="PROSITE" id="PS50042">
    <property type="entry name" value="CNMP_BINDING_3"/>
    <property type="match status" value="1"/>
</dbReference>
<dbReference type="SUPFAM" id="SSF46785">
    <property type="entry name" value="Winged helix' DNA-binding domain"/>
    <property type="match status" value="1"/>
</dbReference>
<dbReference type="InterPro" id="IPR036388">
    <property type="entry name" value="WH-like_DNA-bd_sf"/>
</dbReference>
<dbReference type="PRINTS" id="PR00034">
    <property type="entry name" value="HTHCRP"/>
</dbReference>
<gene>
    <name evidence="6" type="primary">fnr</name>
    <name evidence="6" type="ORF">H4F90_05395</name>
</gene>
<dbReference type="AlphaFoldDB" id="A0A839HK69"/>
<keyword evidence="7" id="KW-1185">Reference proteome</keyword>
<protein>
    <submittedName>
        <fullName evidence="6">Fumarate/nitrate reduction transcriptional regulator Fnr</fullName>
    </submittedName>
</protein>
<dbReference type="Pfam" id="PF00027">
    <property type="entry name" value="cNMP_binding"/>
    <property type="match status" value="1"/>
</dbReference>
<dbReference type="InterPro" id="IPR036390">
    <property type="entry name" value="WH_DNA-bd_sf"/>
</dbReference>
<evidence type="ECO:0000256" key="3">
    <source>
        <dbReference type="ARBA" id="ARBA00023163"/>
    </source>
</evidence>
<accession>A0A839HK69</accession>
<dbReference type="PANTHER" id="PTHR24567:SF75">
    <property type="entry name" value="FUMARATE AND NITRATE REDUCTION REGULATORY PROTEIN"/>
    <property type="match status" value="1"/>
</dbReference>
<evidence type="ECO:0000313" key="6">
    <source>
        <dbReference type="EMBL" id="MBB1161412.1"/>
    </source>
</evidence>
<dbReference type="SMART" id="SM00419">
    <property type="entry name" value="HTH_CRP"/>
    <property type="match status" value="1"/>
</dbReference>
<dbReference type="InterPro" id="IPR018335">
    <property type="entry name" value="Tscrpt_reg_HTH_Crp-type_CS"/>
</dbReference>
<dbReference type="SUPFAM" id="SSF51206">
    <property type="entry name" value="cAMP-binding domain-like"/>
    <property type="match status" value="1"/>
</dbReference>
<keyword evidence="3" id="KW-0804">Transcription</keyword>
<dbReference type="PANTHER" id="PTHR24567">
    <property type="entry name" value="CRP FAMILY TRANSCRIPTIONAL REGULATORY PROTEIN"/>
    <property type="match status" value="1"/>
</dbReference>
<proteinExistence type="predicted"/>
<evidence type="ECO:0000313" key="7">
    <source>
        <dbReference type="Proteomes" id="UP000586093"/>
    </source>
</evidence>
<name>A0A839HK69_9BURK</name>
<dbReference type="PROSITE" id="PS00042">
    <property type="entry name" value="HTH_CRP_1"/>
    <property type="match status" value="1"/>
</dbReference>
<dbReference type="PROSITE" id="PS51063">
    <property type="entry name" value="HTH_CRP_2"/>
    <property type="match status" value="1"/>
</dbReference>
<sequence>MAVILPFSPKPLPADPPPSLPALRAACSGCQLRELCLPVGLEDQDLERLEGLVGGRRRVARGQTLFQAGERFRALYAVRSGFFKTVVASEGGRAQVTGFQMAGELLGLDGIGSDHHACDAIALEDSQVCEIAYADLERITHDLPPLAHQFHRILSREIVRDQGVMLLLGRMTAEERVAAFLLNLSQRLQARGYAAQALRLRMTREEIGSYLGLSLETVSRTFSKLQDEGLLQVQQRELKLLDLPALRQRVEPCG</sequence>
<dbReference type="GO" id="GO:0003700">
    <property type="term" value="F:DNA-binding transcription factor activity"/>
    <property type="evidence" value="ECO:0007669"/>
    <property type="project" value="InterPro"/>
</dbReference>
<evidence type="ECO:0000259" key="5">
    <source>
        <dbReference type="PROSITE" id="PS51063"/>
    </source>
</evidence>
<dbReference type="RefSeq" id="WP_182662177.1">
    <property type="nucleotide sequence ID" value="NZ_JACIVI010000001.1"/>
</dbReference>
<dbReference type="EMBL" id="JACIVI010000001">
    <property type="protein sequence ID" value="MBB1161412.1"/>
    <property type="molecule type" value="Genomic_DNA"/>
</dbReference>
<keyword evidence="2" id="KW-0238">DNA-binding</keyword>
<dbReference type="GO" id="GO:0003677">
    <property type="term" value="F:DNA binding"/>
    <property type="evidence" value="ECO:0007669"/>
    <property type="project" value="UniProtKB-KW"/>
</dbReference>
<dbReference type="Gene3D" id="2.60.120.10">
    <property type="entry name" value="Jelly Rolls"/>
    <property type="match status" value="1"/>
</dbReference>
<dbReference type="NCBIfam" id="NF008365">
    <property type="entry name" value="PRK11161.1"/>
    <property type="match status" value="1"/>
</dbReference>
<feature type="domain" description="Cyclic nucleotide-binding" evidence="4">
    <location>
        <begin position="37"/>
        <end position="139"/>
    </location>
</feature>
<dbReference type="GO" id="GO:0005829">
    <property type="term" value="C:cytosol"/>
    <property type="evidence" value="ECO:0007669"/>
    <property type="project" value="TreeGrafter"/>
</dbReference>
<feature type="domain" description="HTH crp-type" evidence="5">
    <location>
        <begin position="171"/>
        <end position="244"/>
    </location>
</feature>
<evidence type="ECO:0000256" key="1">
    <source>
        <dbReference type="ARBA" id="ARBA00023015"/>
    </source>
</evidence>
<dbReference type="InterPro" id="IPR018490">
    <property type="entry name" value="cNMP-bd_dom_sf"/>
</dbReference>
<dbReference type="InterPro" id="IPR012318">
    <property type="entry name" value="HTH_CRP"/>
</dbReference>
<organism evidence="6 7">
    <name type="scientific">Aquariibacter albus</name>
    <dbReference type="NCBI Taxonomy" id="2759899"/>
    <lineage>
        <taxon>Bacteria</taxon>
        <taxon>Pseudomonadati</taxon>
        <taxon>Pseudomonadota</taxon>
        <taxon>Betaproteobacteria</taxon>
        <taxon>Burkholderiales</taxon>
        <taxon>Sphaerotilaceae</taxon>
        <taxon>Aquariibacter</taxon>
    </lineage>
</organism>
<dbReference type="Proteomes" id="UP000586093">
    <property type="component" value="Unassembled WGS sequence"/>
</dbReference>
<dbReference type="CDD" id="cd00092">
    <property type="entry name" value="HTH_CRP"/>
    <property type="match status" value="1"/>
</dbReference>
<dbReference type="CDD" id="cd00038">
    <property type="entry name" value="CAP_ED"/>
    <property type="match status" value="1"/>
</dbReference>
<comment type="caution">
    <text evidence="6">The sequence shown here is derived from an EMBL/GenBank/DDBJ whole genome shotgun (WGS) entry which is preliminary data.</text>
</comment>